<dbReference type="EC" id="2.1.1.-" evidence="5"/>
<gene>
    <name evidence="7" type="ORF">ZOSMA_35G00420</name>
</gene>
<keyword evidence="2 5" id="KW-0489">Methyltransferase</keyword>
<dbReference type="HAMAP" id="MF_03188">
    <property type="entry name" value="Methyltr_EFM4"/>
    <property type="match status" value="1"/>
</dbReference>
<dbReference type="AlphaFoldDB" id="A0A0K9P6E1"/>
<keyword evidence="3 5" id="KW-0808">Transferase</keyword>
<dbReference type="CDD" id="cd02440">
    <property type="entry name" value="AdoMet_MTases"/>
    <property type="match status" value="1"/>
</dbReference>
<keyword evidence="4 5" id="KW-0949">S-adenosyl-L-methionine</keyword>
<feature type="domain" description="Methyltransferase" evidence="6">
    <location>
        <begin position="165"/>
        <end position="293"/>
    </location>
</feature>
<dbReference type="InterPro" id="IPR029063">
    <property type="entry name" value="SAM-dependent_MTases_sf"/>
</dbReference>
<sequence>MAGIRWPPEDPDLIHTRATQTVTASDLISDDDRSVAADSWSIKSDYGSTLDDDQRHVDASELLSTCNLHAASDYSSDKEAPDANEVEPSVLGLQSYWDDTYVEDLANFHQHGHAGEVWFGADVMDTVATWSRRLCIDFNHDENTSVGTGGESESSDEVDKDLSRWNVLDIGTGNGLLLHEMKKQGFTNLTGTDYSETGINLARSLATHNGHTDINFLVDDILDSKLEKQFNLVLDKGTLDAIGLHPEGPARRIMYWESVSKLIAPGGILVITSCNHTKDELLEEVENFNQKTSQDSQNEAGNSSDFQYLDHVQTYPTIMFGGIEGSRVATVAFLHG</sequence>
<organism evidence="7 8">
    <name type="scientific">Zostera marina</name>
    <name type="common">Eelgrass</name>
    <dbReference type="NCBI Taxonomy" id="29655"/>
    <lineage>
        <taxon>Eukaryota</taxon>
        <taxon>Viridiplantae</taxon>
        <taxon>Streptophyta</taxon>
        <taxon>Embryophyta</taxon>
        <taxon>Tracheophyta</taxon>
        <taxon>Spermatophyta</taxon>
        <taxon>Magnoliopsida</taxon>
        <taxon>Liliopsida</taxon>
        <taxon>Zosteraceae</taxon>
        <taxon>Zostera</taxon>
    </lineage>
</organism>
<accession>A0A0K9P6E1</accession>
<evidence type="ECO:0000256" key="5">
    <source>
        <dbReference type="HAMAP-Rule" id="MF_03188"/>
    </source>
</evidence>
<keyword evidence="1 5" id="KW-0963">Cytoplasm</keyword>
<dbReference type="OMA" id="PTPSFQF"/>
<evidence type="ECO:0000313" key="7">
    <source>
        <dbReference type="EMBL" id="KMZ64586.1"/>
    </source>
</evidence>
<dbReference type="PANTHER" id="PTHR12843">
    <property type="entry name" value="PROTEIN-LYSINE N-METHYLTRANSFERASE METTL10"/>
    <property type="match status" value="1"/>
</dbReference>
<dbReference type="Proteomes" id="UP000036987">
    <property type="component" value="Unassembled WGS sequence"/>
</dbReference>
<dbReference type="InterPro" id="IPR026635">
    <property type="entry name" value="Efm4/METTL10"/>
</dbReference>
<dbReference type="Gene3D" id="3.40.50.150">
    <property type="entry name" value="Vaccinia Virus protein VP39"/>
    <property type="match status" value="1"/>
</dbReference>
<protein>
    <recommendedName>
        <fullName evidence="5">Protein-lysine N-methyltransferase ZOSMA_35G00420</fullName>
        <ecNumber evidence="5">2.1.1.-</ecNumber>
    </recommendedName>
</protein>
<comment type="similarity">
    <text evidence="5">Belongs to the class I-like SAM-binding methyltransferase superfamily. EFM4 family.</text>
</comment>
<comment type="function">
    <text evidence="5">S-adenosyl-L-methionine-dependent protein-lysine N-methyltransferase that methylates elongation factor 1-alpha.</text>
</comment>
<dbReference type="SUPFAM" id="SSF53335">
    <property type="entry name" value="S-adenosyl-L-methionine-dependent methyltransferases"/>
    <property type="match status" value="1"/>
</dbReference>
<evidence type="ECO:0000259" key="6">
    <source>
        <dbReference type="Pfam" id="PF13847"/>
    </source>
</evidence>
<dbReference type="PANTHER" id="PTHR12843:SF5">
    <property type="entry name" value="EEF1A LYSINE METHYLTRANSFERASE 2"/>
    <property type="match status" value="1"/>
</dbReference>
<dbReference type="EMBL" id="LFYR01001125">
    <property type="protein sequence ID" value="KMZ64586.1"/>
    <property type="molecule type" value="Genomic_DNA"/>
</dbReference>
<evidence type="ECO:0000256" key="2">
    <source>
        <dbReference type="ARBA" id="ARBA00022603"/>
    </source>
</evidence>
<dbReference type="OrthoDB" id="540004at2759"/>
<dbReference type="GO" id="GO:0005737">
    <property type="term" value="C:cytoplasm"/>
    <property type="evidence" value="ECO:0000318"/>
    <property type="project" value="GO_Central"/>
</dbReference>
<dbReference type="GO" id="GO:0016279">
    <property type="term" value="F:protein-lysine N-methyltransferase activity"/>
    <property type="evidence" value="ECO:0000318"/>
    <property type="project" value="GO_Central"/>
</dbReference>
<dbReference type="STRING" id="29655.A0A0K9P6E1"/>
<dbReference type="Pfam" id="PF13847">
    <property type="entry name" value="Methyltransf_31"/>
    <property type="match status" value="1"/>
</dbReference>
<evidence type="ECO:0000313" key="8">
    <source>
        <dbReference type="Proteomes" id="UP000036987"/>
    </source>
</evidence>
<dbReference type="InterPro" id="IPR025714">
    <property type="entry name" value="Methyltranfer_dom"/>
</dbReference>
<evidence type="ECO:0000256" key="1">
    <source>
        <dbReference type="ARBA" id="ARBA00022490"/>
    </source>
</evidence>
<comment type="caution">
    <text evidence="7">The sequence shown here is derived from an EMBL/GenBank/DDBJ whole genome shotgun (WGS) entry which is preliminary data.</text>
</comment>
<comment type="subcellular location">
    <subcellularLocation>
        <location evidence="5">Cytoplasm</location>
    </subcellularLocation>
</comment>
<proteinExistence type="inferred from homology"/>
<dbReference type="GO" id="GO:0032259">
    <property type="term" value="P:methylation"/>
    <property type="evidence" value="ECO:0007669"/>
    <property type="project" value="UniProtKB-KW"/>
</dbReference>
<evidence type="ECO:0000256" key="3">
    <source>
        <dbReference type="ARBA" id="ARBA00022679"/>
    </source>
</evidence>
<reference evidence="8" key="1">
    <citation type="journal article" date="2016" name="Nature">
        <title>The genome of the seagrass Zostera marina reveals angiosperm adaptation to the sea.</title>
        <authorList>
            <person name="Olsen J.L."/>
            <person name="Rouze P."/>
            <person name="Verhelst B."/>
            <person name="Lin Y.-C."/>
            <person name="Bayer T."/>
            <person name="Collen J."/>
            <person name="Dattolo E."/>
            <person name="De Paoli E."/>
            <person name="Dittami S."/>
            <person name="Maumus F."/>
            <person name="Michel G."/>
            <person name="Kersting A."/>
            <person name="Lauritano C."/>
            <person name="Lohaus R."/>
            <person name="Toepel M."/>
            <person name="Tonon T."/>
            <person name="Vanneste K."/>
            <person name="Amirebrahimi M."/>
            <person name="Brakel J."/>
            <person name="Bostroem C."/>
            <person name="Chovatia M."/>
            <person name="Grimwood J."/>
            <person name="Jenkins J.W."/>
            <person name="Jueterbock A."/>
            <person name="Mraz A."/>
            <person name="Stam W.T."/>
            <person name="Tice H."/>
            <person name="Bornberg-Bauer E."/>
            <person name="Green P.J."/>
            <person name="Pearson G.A."/>
            <person name="Procaccini G."/>
            <person name="Duarte C.M."/>
            <person name="Schmutz J."/>
            <person name="Reusch T.B.H."/>
            <person name="Van de Peer Y."/>
        </authorList>
    </citation>
    <scope>NUCLEOTIDE SEQUENCE [LARGE SCALE GENOMIC DNA]</scope>
    <source>
        <strain evidence="8">cv. Finnish</strain>
    </source>
</reference>
<keyword evidence="8" id="KW-1185">Reference proteome</keyword>
<evidence type="ECO:0000256" key="4">
    <source>
        <dbReference type="ARBA" id="ARBA00022691"/>
    </source>
</evidence>
<name>A0A0K9P6E1_ZOSMR</name>